<dbReference type="Pfam" id="PF13145">
    <property type="entry name" value="Rotamase_2"/>
    <property type="match status" value="1"/>
</dbReference>
<name>A0A1I1E8E2_9LACO</name>
<keyword evidence="6 11" id="KW-0697">Rotamase</keyword>
<accession>A0A1I1E8E2</accession>
<evidence type="ECO:0000256" key="4">
    <source>
        <dbReference type="ARBA" id="ARBA00022475"/>
    </source>
</evidence>
<dbReference type="AlphaFoldDB" id="A0A1I1E8E2"/>
<comment type="subcellular location">
    <subcellularLocation>
        <location evidence="2">Cell membrane</location>
        <topology evidence="2">Lipid-anchor</topology>
    </subcellularLocation>
</comment>
<dbReference type="PANTHER" id="PTHR47245">
    <property type="entry name" value="PEPTIDYLPROLYL ISOMERASE"/>
    <property type="match status" value="1"/>
</dbReference>
<proteinExistence type="inferred from homology"/>
<organism evidence="13 14">
    <name type="scientific">Fructobacillus durionis</name>
    <dbReference type="NCBI Taxonomy" id="283737"/>
    <lineage>
        <taxon>Bacteria</taxon>
        <taxon>Bacillati</taxon>
        <taxon>Bacillota</taxon>
        <taxon>Bacilli</taxon>
        <taxon>Lactobacillales</taxon>
        <taxon>Lactobacillaceae</taxon>
        <taxon>Fructobacillus</taxon>
    </lineage>
</organism>
<dbReference type="Proteomes" id="UP000199376">
    <property type="component" value="Unassembled WGS sequence"/>
</dbReference>
<dbReference type="SUPFAM" id="SSF54534">
    <property type="entry name" value="FKBP-like"/>
    <property type="match status" value="1"/>
</dbReference>
<keyword evidence="9 11" id="KW-0413">Isomerase</keyword>
<dbReference type="InterPro" id="IPR046357">
    <property type="entry name" value="PPIase_dom_sf"/>
</dbReference>
<dbReference type="PANTHER" id="PTHR47245:SF1">
    <property type="entry name" value="FOLDASE PROTEIN PRSA"/>
    <property type="match status" value="1"/>
</dbReference>
<feature type="domain" description="PpiC" evidence="12">
    <location>
        <begin position="129"/>
        <end position="236"/>
    </location>
</feature>
<dbReference type="Gene3D" id="1.10.4030.10">
    <property type="entry name" value="Porin chaperone SurA, peptide-binding domain"/>
    <property type="match status" value="1"/>
</dbReference>
<evidence type="ECO:0000256" key="8">
    <source>
        <dbReference type="ARBA" id="ARBA00023139"/>
    </source>
</evidence>
<evidence type="ECO:0000256" key="10">
    <source>
        <dbReference type="ARBA" id="ARBA00023288"/>
    </source>
</evidence>
<dbReference type="HAMAP" id="MF_01145">
    <property type="entry name" value="Foldase_PrsA"/>
    <property type="match status" value="1"/>
</dbReference>
<evidence type="ECO:0000256" key="11">
    <source>
        <dbReference type="HAMAP-Rule" id="MF_01145"/>
    </source>
</evidence>
<dbReference type="InterPro" id="IPR000297">
    <property type="entry name" value="PPIase_PpiC"/>
</dbReference>
<dbReference type="EC" id="5.2.1.8" evidence="11"/>
<sequence>MHRKIIWVVIALAFVSGLTYLAVSGSKTLVTTDNGKITQSEYYDEVKQSSAGRQVFAQMVINKVLDKKYGKEVTASSVNTQYNTLRAQYGDSKFKQYLSQSGMTEKQYKQSLRDKQVMQAAVKANYTISADKLKEAYENYVPDTKISLISAKSEDDAQAAIDALDSGESWDDVYKQYSQTNSAVSGTGQMAAFDSTNTNVDSEIRKAAFNQDNGVYSSAPVKGSNGTYYVVRTDSMADKPAQSKVEQKLKDKLTNDFINDTNNQDAMKKIIGKLLKKANVNVKDSDLKSALSGYYTAS</sequence>
<evidence type="ECO:0000313" key="13">
    <source>
        <dbReference type="EMBL" id="SFB83449.1"/>
    </source>
</evidence>
<evidence type="ECO:0000256" key="3">
    <source>
        <dbReference type="ARBA" id="ARBA00006071"/>
    </source>
</evidence>
<dbReference type="InterPro" id="IPR050245">
    <property type="entry name" value="PrsA_foldase"/>
</dbReference>
<comment type="catalytic activity">
    <reaction evidence="1 11">
        <text>[protein]-peptidylproline (omega=180) = [protein]-peptidylproline (omega=0)</text>
        <dbReference type="Rhea" id="RHEA:16237"/>
        <dbReference type="Rhea" id="RHEA-COMP:10747"/>
        <dbReference type="Rhea" id="RHEA-COMP:10748"/>
        <dbReference type="ChEBI" id="CHEBI:83833"/>
        <dbReference type="ChEBI" id="CHEBI:83834"/>
        <dbReference type="EC" id="5.2.1.8"/>
    </reaction>
</comment>
<evidence type="ECO:0000259" key="12">
    <source>
        <dbReference type="Pfam" id="PF13145"/>
    </source>
</evidence>
<dbReference type="GO" id="GO:0005886">
    <property type="term" value="C:plasma membrane"/>
    <property type="evidence" value="ECO:0007669"/>
    <property type="project" value="UniProtKB-SubCell"/>
</dbReference>
<dbReference type="GO" id="GO:0003755">
    <property type="term" value="F:peptidyl-prolyl cis-trans isomerase activity"/>
    <property type="evidence" value="ECO:0007669"/>
    <property type="project" value="UniProtKB-UniRule"/>
</dbReference>
<dbReference type="Gene3D" id="3.10.50.40">
    <property type="match status" value="1"/>
</dbReference>
<dbReference type="SUPFAM" id="SSF109998">
    <property type="entry name" value="Triger factor/SurA peptide-binding domain-like"/>
    <property type="match status" value="1"/>
</dbReference>
<keyword evidence="5 11" id="KW-0732">Signal</keyword>
<dbReference type="InterPro" id="IPR027304">
    <property type="entry name" value="Trigger_fact/SurA_dom_sf"/>
</dbReference>
<reference evidence="14" key="1">
    <citation type="submission" date="2016-10" db="EMBL/GenBank/DDBJ databases">
        <authorList>
            <person name="Varghese N."/>
            <person name="Submissions S."/>
        </authorList>
    </citation>
    <scope>NUCLEOTIDE SEQUENCE [LARGE SCALE GENOMIC DNA]</scope>
    <source>
        <strain evidence="14">DSM 19113</strain>
    </source>
</reference>
<evidence type="ECO:0000256" key="1">
    <source>
        <dbReference type="ARBA" id="ARBA00000971"/>
    </source>
</evidence>
<evidence type="ECO:0000313" key="14">
    <source>
        <dbReference type="Proteomes" id="UP000199376"/>
    </source>
</evidence>
<keyword evidence="7 11" id="KW-0472">Membrane</keyword>
<keyword evidence="14" id="KW-1185">Reference proteome</keyword>
<evidence type="ECO:0000256" key="5">
    <source>
        <dbReference type="ARBA" id="ARBA00022729"/>
    </source>
</evidence>
<dbReference type="EMBL" id="FOLI01000001">
    <property type="protein sequence ID" value="SFB83449.1"/>
    <property type="molecule type" value="Genomic_DNA"/>
</dbReference>
<keyword evidence="8" id="KW-0564">Palmitate</keyword>
<dbReference type="InterPro" id="IPR023059">
    <property type="entry name" value="Foldase_PrsA"/>
</dbReference>
<evidence type="ECO:0000256" key="9">
    <source>
        <dbReference type="ARBA" id="ARBA00023235"/>
    </source>
</evidence>
<evidence type="ECO:0000256" key="6">
    <source>
        <dbReference type="ARBA" id="ARBA00023110"/>
    </source>
</evidence>
<dbReference type="OrthoDB" id="14196at2"/>
<dbReference type="STRING" id="283737.SAMN05660453_0360"/>
<evidence type="ECO:0000256" key="7">
    <source>
        <dbReference type="ARBA" id="ARBA00023136"/>
    </source>
</evidence>
<dbReference type="GO" id="GO:0006457">
    <property type="term" value="P:protein folding"/>
    <property type="evidence" value="ECO:0007669"/>
    <property type="project" value="UniProtKB-UniRule"/>
</dbReference>
<dbReference type="RefSeq" id="WP_091501433.1">
    <property type="nucleotide sequence ID" value="NZ_FOLI01000001.1"/>
</dbReference>
<evidence type="ECO:0000256" key="2">
    <source>
        <dbReference type="ARBA" id="ARBA00004193"/>
    </source>
</evidence>
<comment type="function">
    <text evidence="11">Plays a major role in protein secretion by helping the post-translocational extracellular folding of several secreted proteins.</text>
</comment>
<gene>
    <name evidence="11" type="primary">prsA</name>
    <name evidence="13" type="ORF">SAMN05660453_0360</name>
</gene>
<protein>
    <recommendedName>
        <fullName evidence="11">Foldase protein PrsA</fullName>
        <ecNumber evidence="11">5.2.1.8</ecNumber>
    </recommendedName>
</protein>
<keyword evidence="4 11" id="KW-1003">Cell membrane</keyword>
<comment type="similarity">
    <text evidence="3 11">Belongs to the PrsA family.</text>
</comment>
<keyword evidence="10" id="KW-0449">Lipoprotein</keyword>